<dbReference type="Gene3D" id="1.10.10.10">
    <property type="entry name" value="Winged helix-like DNA-binding domain superfamily/Winged helix DNA-binding domain"/>
    <property type="match status" value="1"/>
</dbReference>
<organism evidence="2">
    <name type="scientific">Scrofimicrobium appendicitidis</name>
    <dbReference type="NCBI Taxonomy" id="3079930"/>
    <lineage>
        <taxon>Bacteria</taxon>
        <taxon>Bacillati</taxon>
        <taxon>Actinomycetota</taxon>
        <taxon>Actinomycetes</taxon>
        <taxon>Actinomycetales</taxon>
        <taxon>Actinomycetaceae</taxon>
        <taxon>Scrofimicrobium</taxon>
    </lineage>
</organism>
<dbReference type="AlphaFoldDB" id="A0AAU7VA00"/>
<dbReference type="InterPro" id="IPR013196">
    <property type="entry name" value="HTH_11"/>
</dbReference>
<protein>
    <submittedName>
        <fullName evidence="2">HTH domain-containing protein</fullName>
    </submittedName>
</protein>
<evidence type="ECO:0000259" key="1">
    <source>
        <dbReference type="Pfam" id="PF08279"/>
    </source>
</evidence>
<dbReference type="SUPFAM" id="SSF46785">
    <property type="entry name" value="Winged helix' DNA-binding domain"/>
    <property type="match status" value="1"/>
</dbReference>
<reference evidence="2" key="1">
    <citation type="submission" date="2023-11" db="EMBL/GenBank/DDBJ databases">
        <title>Scrofimicrobium hongkongense sp. nov., isolated from a patient with peritonitis.</title>
        <authorList>
            <person name="Lao H.Y."/>
            <person name="Wong A.Y.P."/>
            <person name="Ng T.L."/>
            <person name="Wong R.Y.L."/>
            <person name="Yau M.C.Y."/>
            <person name="Lam J.Y.W."/>
            <person name="Siu G.K.H."/>
        </authorList>
    </citation>
    <scope>NUCLEOTIDE SEQUENCE</scope>
    <source>
        <strain evidence="2">R131</strain>
    </source>
</reference>
<dbReference type="RefSeq" id="WP_350259062.1">
    <property type="nucleotide sequence ID" value="NZ_CP138335.1"/>
</dbReference>
<name>A0AAU7VA00_9ACTO</name>
<feature type="domain" description="Helix-turn-helix type 11" evidence="1">
    <location>
        <begin position="17"/>
        <end position="65"/>
    </location>
</feature>
<dbReference type="InterPro" id="IPR036388">
    <property type="entry name" value="WH-like_DNA-bd_sf"/>
</dbReference>
<evidence type="ECO:0000313" key="2">
    <source>
        <dbReference type="EMBL" id="XBW08862.1"/>
    </source>
</evidence>
<dbReference type="KEGG" id="sapp:SAC06_04730"/>
<dbReference type="EMBL" id="CP138335">
    <property type="protein sequence ID" value="XBW08862.1"/>
    <property type="molecule type" value="Genomic_DNA"/>
</dbReference>
<accession>A0AAU7VA00</accession>
<sequence length="236" mass="25365">MAELKDLGTRQVVLDLVVEKGPVTSGTIAKMLSLTTAAVRRHITTLEENGDIVEHEVPVLKPRGRGRPARYYVATDIGRDRLSDGHSDLAIKAIGYLATIAGPEAVDSFAAARSRDIERRYQPILNEVGGDARKRAQALADALTDDGYAASVRPVGNGDFAVQLCQGHCPIEQVAREYPQLCEAETAAFSKLLGVHVQRLATLAQGEHVCTTVVPVGVAPLHPGARRVLKHSNSHN</sequence>
<gene>
    <name evidence="2" type="ORF">SAC06_04730</name>
</gene>
<dbReference type="Pfam" id="PF08279">
    <property type="entry name" value="HTH_11"/>
    <property type="match status" value="1"/>
</dbReference>
<proteinExistence type="predicted"/>
<dbReference type="InterPro" id="IPR036390">
    <property type="entry name" value="WH_DNA-bd_sf"/>
</dbReference>